<evidence type="ECO:0000313" key="3">
    <source>
        <dbReference type="EMBL" id="SUX25428.1"/>
    </source>
</evidence>
<dbReference type="InterPro" id="IPR007712">
    <property type="entry name" value="RelE/ParE_toxin"/>
</dbReference>
<gene>
    <name evidence="3" type="primary">yafQ_3</name>
    <name evidence="3" type="ORF">NCTC13294_02423</name>
</gene>
<reference evidence="3 4" key="1">
    <citation type="submission" date="2018-06" db="EMBL/GenBank/DDBJ databases">
        <authorList>
            <consortium name="Pathogen Informatics"/>
            <person name="Doyle S."/>
        </authorList>
    </citation>
    <scope>NUCLEOTIDE SEQUENCE [LARGE SCALE GENOMIC DNA]</scope>
    <source>
        <strain evidence="3 4">NCTC13294</strain>
    </source>
</reference>
<dbReference type="PANTHER" id="PTHR40588:SF1">
    <property type="entry name" value="MRNA INTERFERASE TOXIN YAFQ"/>
    <property type="match status" value="1"/>
</dbReference>
<keyword evidence="4" id="KW-1185">Reference proteome</keyword>
<dbReference type="PANTHER" id="PTHR40588">
    <property type="entry name" value="MRNA INTERFERASE TOXIN YAFQ"/>
    <property type="match status" value="1"/>
</dbReference>
<feature type="active site" description="Proton donor" evidence="2">
    <location>
        <position position="83"/>
    </location>
</feature>
<dbReference type="Gene3D" id="3.30.2310.20">
    <property type="entry name" value="RelE-like"/>
    <property type="match status" value="1"/>
</dbReference>
<keyword evidence="3" id="KW-0378">Hydrolase</keyword>
<dbReference type="AlphaFoldDB" id="A0A381EEI6"/>
<organism evidence="3 4">
    <name type="scientific">Cardiobacterium valvarum</name>
    <dbReference type="NCBI Taxonomy" id="194702"/>
    <lineage>
        <taxon>Bacteria</taxon>
        <taxon>Pseudomonadati</taxon>
        <taxon>Pseudomonadota</taxon>
        <taxon>Gammaproteobacteria</taxon>
        <taxon>Cardiobacteriales</taxon>
        <taxon>Cardiobacteriaceae</taxon>
        <taxon>Cardiobacterium</taxon>
    </lineage>
</organism>
<dbReference type="PIRSF" id="PIRSF006156">
    <property type="entry name" value="YafQ"/>
    <property type="match status" value="1"/>
</dbReference>
<evidence type="ECO:0000256" key="2">
    <source>
        <dbReference type="PIRSR" id="PIRSR006156-1"/>
    </source>
</evidence>
<proteinExistence type="predicted"/>
<dbReference type="RefSeq" id="WP_115612511.1">
    <property type="nucleotide sequence ID" value="NZ_JBHLZC010000001.1"/>
</dbReference>
<dbReference type="SUPFAM" id="SSF143011">
    <property type="entry name" value="RelE-like"/>
    <property type="match status" value="1"/>
</dbReference>
<protein>
    <submittedName>
        <fullName evidence="3">mRNA interferase YafQ</fullName>
        <ecNumber evidence="3">3.1.-.-</ecNumber>
    </submittedName>
</protein>
<evidence type="ECO:0000313" key="4">
    <source>
        <dbReference type="Proteomes" id="UP000254572"/>
    </source>
</evidence>
<dbReference type="EC" id="3.1.-.-" evidence="3"/>
<dbReference type="GO" id="GO:0016787">
    <property type="term" value="F:hydrolase activity"/>
    <property type="evidence" value="ECO:0007669"/>
    <property type="project" value="UniProtKB-KW"/>
</dbReference>
<keyword evidence="1" id="KW-1277">Toxin-antitoxin system</keyword>
<evidence type="ECO:0000256" key="1">
    <source>
        <dbReference type="ARBA" id="ARBA00022649"/>
    </source>
</evidence>
<dbReference type="EMBL" id="UFUW01000001">
    <property type="protein sequence ID" value="SUX25428.1"/>
    <property type="molecule type" value="Genomic_DNA"/>
</dbReference>
<dbReference type="InterPro" id="IPR004386">
    <property type="entry name" value="Toxin_YafQ-like"/>
</dbReference>
<dbReference type="InterPro" id="IPR035093">
    <property type="entry name" value="RelE/ParE_toxin_dom_sf"/>
</dbReference>
<name>A0A381EEI6_9GAMM</name>
<dbReference type="GO" id="GO:0006415">
    <property type="term" value="P:translational termination"/>
    <property type="evidence" value="ECO:0007669"/>
    <property type="project" value="TreeGrafter"/>
</dbReference>
<sequence length="89" mass="10198">MKKISVSNQCKRDIRSHYLQLITPEWAEVLHTLCQGLPLPERYRDYALSGDLQGLRDCHVKPDLVLLYRRGEKAIELVRLGSHSELGIG</sequence>
<dbReference type="GO" id="GO:0006402">
    <property type="term" value="P:mRNA catabolic process"/>
    <property type="evidence" value="ECO:0007669"/>
    <property type="project" value="TreeGrafter"/>
</dbReference>
<dbReference type="GO" id="GO:0004521">
    <property type="term" value="F:RNA endonuclease activity"/>
    <property type="evidence" value="ECO:0007669"/>
    <property type="project" value="TreeGrafter"/>
</dbReference>
<accession>A0A381EEI6</accession>
<dbReference type="OrthoDB" id="7030467at2"/>
<dbReference type="NCBIfam" id="TIGR02385">
    <property type="entry name" value="RelE_StbE"/>
    <property type="match status" value="1"/>
</dbReference>
<dbReference type="Pfam" id="PF15738">
    <property type="entry name" value="YafQ_toxin"/>
    <property type="match status" value="1"/>
</dbReference>
<dbReference type="Proteomes" id="UP000254572">
    <property type="component" value="Unassembled WGS sequence"/>
</dbReference>